<dbReference type="CDD" id="cd07433">
    <property type="entry name" value="PHP_PolIIIA_DnaE1"/>
    <property type="match status" value="1"/>
</dbReference>
<evidence type="ECO:0000259" key="10">
    <source>
        <dbReference type="SMART" id="SM00481"/>
    </source>
</evidence>
<accession>A0A3S7J9I0</accession>
<proteinExistence type="predicted"/>
<sequence length="1166" mass="133247">MNLSNKKIIPFVHLRSHSEFSVIDGILKIEHLINKAKDFNQPAIALTDLHNIFGLVKFYKKARASGIKPIAGCEVYMSDSLDSKSYYRIILLVKDYDGYLNLCSILTKSFTEKKYKKSKVPLIIKTWLIENNKGLIVLSGARLGDIGQLIDSGNIELAKKRAKEWSELFPSNYYIELCRSNNILDQQYTNHALKIAMELNISVVATHPIQFLEKQDFQSHEVRVCIAEGVSINNPNRKNKFSETQYFFSTEEMINLYSDVPSAIINTSEISKRCNLILPLGNPKLPNFYHNNIELNNKESFNKLLLNMSKEGLNERFINDLPHLNDNAKQQYEDRLQHEYKIIVQMGFASYFLIVQDFINWGKKNGIPVGPGRGSGAGSLVAYALGITDIDPINYDLLFERFLNPERVSMPDFDIDFCQDNRERVIEYVKNKYGKDSVSQIMTFGTFGARAVIRDVGRTLDFPYTFCDNLSKMIPFNAIDPWTLEKAISQDAAFKEKYEQDEDVKYLLDIAKPLEGLTRNVGMHAGGVLIAPGKLTDFCPLYCPPEQPNNLVSQFDKDDVEAMGLVKFDFLGLRNLTILDLTVKYIKELNSNQKNLVLSKIDLNDFNTYQILCESNTTAIFQLESKGMRDLLKKLKPNNFEDIIAILALYRPGPLESGMVDDFVNRKHGLEKVNYFHQSLEPVLKNTYGIIVYQEQVMLISQIIGGYSLGKADLLRRAMSKKNPDEMSKHRKTFEEGAIKKGYSNILAKKLFDLIEKFAGYGFNKSHSAAYATIAYQTAWLKANYPAEFMAATMSSDMDDTDKIKLLYQDCIFNNLEILPPNINLSIFKFKPIYDLKNNKKNILYGLGAIKGLGYSIIEEIIKSRNEKGPFKNLIDFCMRIGKSINKRALESLIKSGSFDSIEKNRALLFNSIPLAIETANQALISTHQQSLFEHDTIKKDLSFYDDSLVNDWSLNKILTEEKQSLGYCISGHFFDIWVDEIKKIIPNRLINIQPKQELQLICGIVCCIKKIVTKKGKIILITIDDKSSVLDVMIYHDLYDLKKEVIIEDNFLAFQCFVYKNEYNENIRIIAQDIYSILNIREKYLKTILLTVTSKKLIDINALKNILLNYKSDNSNISISVKFINYIKSFSCILKIGSSWNITPTDEALFSLKKLDGCEDIKLIY</sequence>
<dbReference type="KEGG" id="kso:CKSOR_00192"/>
<dbReference type="Pfam" id="PF07733">
    <property type="entry name" value="DNA_pol3_alpha"/>
    <property type="match status" value="1"/>
</dbReference>
<evidence type="ECO:0000256" key="1">
    <source>
        <dbReference type="ARBA" id="ARBA00004496"/>
    </source>
</evidence>
<dbReference type="EC" id="2.7.7.7" evidence="2"/>
<evidence type="ECO:0000313" key="11">
    <source>
        <dbReference type="EMBL" id="AWD32319.1"/>
    </source>
</evidence>
<evidence type="ECO:0000256" key="8">
    <source>
        <dbReference type="ARBA" id="ARBA00022932"/>
    </source>
</evidence>
<dbReference type="GO" id="GO:0006260">
    <property type="term" value="P:DNA replication"/>
    <property type="evidence" value="ECO:0007669"/>
    <property type="project" value="UniProtKB-KW"/>
</dbReference>
<dbReference type="InterPro" id="IPR011708">
    <property type="entry name" value="DNA_pol3_alpha_NTPase_dom"/>
</dbReference>
<dbReference type="Proteomes" id="UP000266796">
    <property type="component" value="Chromosome"/>
</dbReference>
<keyword evidence="8" id="KW-0239">DNA-directed DNA polymerase</keyword>
<dbReference type="RefSeq" id="WP_108673739.1">
    <property type="nucleotide sequence ID" value="NZ_CP025628.1"/>
</dbReference>
<name>A0A3S7J9I0_9PROT</name>
<dbReference type="Pfam" id="PF17657">
    <property type="entry name" value="DNA_pol3_finger"/>
    <property type="match status" value="1"/>
</dbReference>
<comment type="subcellular location">
    <subcellularLocation>
        <location evidence="1">Cytoplasm</location>
    </subcellularLocation>
</comment>
<dbReference type="Pfam" id="PF14579">
    <property type="entry name" value="HHH_6"/>
    <property type="match status" value="1"/>
</dbReference>
<dbReference type="NCBIfam" id="NF004226">
    <property type="entry name" value="PRK05673.1"/>
    <property type="match status" value="1"/>
</dbReference>
<dbReference type="AlphaFoldDB" id="A0A3S7J9I0"/>
<dbReference type="InterPro" id="IPR004013">
    <property type="entry name" value="PHP_dom"/>
</dbReference>
<keyword evidence="7" id="KW-0235">DNA replication</keyword>
<keyword evidence="4" id="KW-0963">Cytoplasm</keyword>
<dbReference type="SUPFAM" id="SSF89550">
    <property type="entry name" value="PHP domain-like"/>
    <property type="match status" value="1"/>
</dbReference>
<dbReference type="GO" id="GO:0005737">
    <property type="term" value="C:cytoplasm"/>
    <property type="evidence" value="ECO:0007669"/>
    <property type="project" value="UniProtKB-SubCell"/>
</dbReference>
<keyword evidence="6 11" id="KW-0548">Nucleotidyltransferase</keyword>
<evidence type="ECO:0000256" key="6">
    <source>
        <dbReference type="ARBA" id="ARBA00022695"/>
    </source>
</evidence>
<reference evidence="11 12" key="1">
    <citation type="journal article" date="2018" name="Parasitology">
        <title>The reduced genome of Candidatus Kinetoplastibacterium sorsogonicusi, the endosymbiont of Kentomonas sorsogonicus (Trypanosomatidae): loss of the haem-synthesis pathway.</title>
        <authorList>
            <person name="Silva F.M."/>
            <person name="Kostygov A.Y."/>
            <person name="Spodareva V.V."/>
            <person name="Butenko A."/>
            <person name="Tossou R."/>
            <person name="Lukes J."/>
            <person name="Yurchenko V."/>
            <person name="Alves J.M.P."/>
        </authorList>
    </citation>
    <scope>NUCLEOTIDE SEQUENCE [LARGE SCALE GENOMIC DNA]</scope>
    <source>
        <strain evidence="11 12">MF-08</strain>
    </source>
</reference>
<evidence type="ECO:0000256" key="9">
    <source>
        <dbReference type="ARBA" id="ARBA00049244"/>
    </source>
</evidence>
<dbReference type="Gene3D" id="1.10.150.870">
    <property type="match status" value="1"/>
</dbReference>
<dbReference type="InterPro" id="IPR049821">
    <property type="entry name" value="PolIIIA_DnaE1_PHP"/>
</dbReference>
<dbReference type="NCBIfam" id="TIGR00594">
    <property type="entry name" value="polc"/>
    <property type="match status" value="1"/>
</dbReference>
<dbReference type="OrthoDB" id="9803237at2"/>
<evidence type="ECO:0000313" key="12">
    <source>
        <dbReference type="Proteomes" id="UP000266796"/>
    </source>
</evidence>
<gene>
    <name evidence="11" type="primary">dnaE</name>
    <name evidence="11" type="ORF">CKSOR_00192</name>
</gene>
<dbReference type="Pfam" id="PF02811">
    <property type="entry name" value="PHP"/>
    <property type="match status" value="1"/>
</dbReference>
<dbReference type="SMART" id="SM00481">
    <property type="entry name" value="POLIIIAc"/>
    <property type="match status" value="1"/>
</dbReference>
<keyword evidence="5 11" id="KW-0808">Transferase</keyword>
<dbReference type="InterPro" id="IPR003141">
    <property type="entry name" value="Pol/His_phosphatase_N"/>
</dbReference>
<dbReference type="InterPro" id="IPR040982">
    <property type="entry name" value="DNA_pol3_finger"/>
</dbReference>
<dbReference type="PANTHER" id="PTHR32294:SF0">
    <property type="entry name" value="DNA POLYMERASE III SUBUNIT ALPHA"/>
    <property type="match status" value="1"/>
</dbReference>
<evidence type="ECO:0000256" key="5">
    <source>
        <dbReference type="ARBA" id="ARBA00022679"/>
    </source>
</evidence>
<dbReference type="InterPro" id="IPR029460">
    <property type="entry name" value="DNAPol_HHH"/>
</dbReference>
<dbReference type="Gene3D" id="1.10.10.1600">
    <property type="entry name" value="Bacterial DNA polymerase III alpha subunit, thumb domain"/>
    <property type="match status" value="1"/>
</dbReference>
<evidence type="ECO:0000256" key="4">
    <source>
        <dbReference type="ARBA" id="ARBA00022490"/>
    </source>
</evidence>
<evidence type="ECO:0000256" key="3">
    <source>
        <dbReference type="ARBA" id="ARBA00019114"/>
    </source>
</evidence>
<dbReference type="Gene3D" id="3.20.20.140">
    <property type="entry name" value="Metal-dependent hydrolases"/>
    <property type="match status" value="1"/>
</dbReference>
<dbReference type="InterPro" id="IPR004805">
    <property type="entry name" value="DnaE2/DnaE/PolC"/>
</dbReference>
<dbReference type="PANTHER" id="PTHR32294">
    <property type="entry name" value="DNA POLYMERASE III SUBUNIT ALPHA"/>
    <property type="match status" value="1"/>
</dbReference>
<evidence type="ECO:0000256" key="7">
    <source>
        <dbReference type="ARBA" id="ARBA00022705"/>
    </source>
</evidence>
<keyword evidence="12" id="KW-1185">Reference proteome</keyword>
<feature type="domain" description="Polymerase/histidinol phosphatase N-terminal" evidence="10">
    <location>
        <begin position="12"/>
        <end position="79"/>
    </location>
</feature>
<dbReference type="GO" id="GO:0008408">
    <property type="term" value="F:3'-5' exonuclease activity"/>
    <property type="evidence" value="ECO:0007669"/>
    <property type="project" value="InterPro"/>
</dbReference>
<protein>
    <recommendedName>
        <fullName evidence="3">DNA polymerase III subunit alpha</fullName>
        <ecNumber evidence="2">2.7.7.7</ecNumber>
    </recommendedName>
</protein>
<organism evidence="11 12">
    <name type="scientific">Candidatus Kinetoplastidibacterium kentomonadis</name>
    <dbReference type="NCBI Taxonomy" id="1576550"/>
    <lineage>
        <taxon>Bacteria</taxon>
        <taxon>Pseudomonadati</taxon>
        <taxon>Pseudomonadota</taxon>
        <taxon>Betaproteobacteria</taxon>
        <taxon>Candidatus Kinetoplastidibacterium</taxon>
    </lineage>
</organism>
<dbReference type="CDD" id="cd04485">
    <property type="entry name" value="DnaE_OBF"/>
    <property type="match status" value="1"/>
</dbReference>
<evidence type="ECO:0000256" key="2">
    <source>
        <dbReference type="ARBA" id="ARBA00012417"/>
    </source>
</evidence>
<dbReference type="EMBL" id="CP025628">
    <property type="protein sequence ID" value="AWD32319.1"/>
    <property type="molecule type" value="Genomic_DNA"/>
</dbReference>
<dbReference type="InterPro" id="IPR016195">
    <property type="entry name" value="Pol/histidinol_Pase-like"/>
</dbReference>
<comment type="catalytic activity">
    <reaction evidence="9">
        <text>DNA(n) + a 2'-deoxyribonucleoside 5'-triphosphate = DNA(n+1) + diphosphate</text>
        <dbReference type="Rhea" id="RHEA:22508"/>
        <dbReference type="Rhea" id="RHEA-COMP:17339"/>
        <dbReference type="Rhea" id="RHEA-COMP:17340"/>
        <dbReference type="ChEBI" id="CHEBI:33019"/>
        <dbReference type="ChEBI" id="CHEBI:61560"/>
        <dbReference type="ChEBI" id="CHEBI:173112"/>
        <dbReference type="EC" id="2.7.7.7"/>
    </reaction>
</comment>
<dbReference type="InterPro" id="IPR041931">
    <property type="entry name" value="DNA_pol3_alpha_thumb_dom"/>
</dbReference>
<dbReference type="GO" id="GO:0003887">
    <property type="term" value="F:DNA-directed DNA polymerase activity"/>
    <property type="evidence" value="ECO:0007669"/>
    <property type="project" value="UniProtKB-KW"/>
</dbReference>